<dbReference type="EMBL" id="JAIVGD010000002">
    <property type="protein sequence ID" value="KAH0778882.1"/>
    <property type="molecule type" value="Genomic_DNA"/>
</dbReference>
<keyword evidence="2" id="KW-1185">Reference proteome</keyword>
<organism evidence="1 2">
    <name type="scientific">Solanum tuberosum</name>
    <name type="common">Potato</name>
    <dbReference type="NCBI Taxonomy" id="4113"/>
    <lineage>
        <taxon>Eukaryota</taxon>
        <taxon>Viridiplantae</taxon>
        <taxon>Streptophyta</taxon>
        <taxon>Embryophyta</taxon>
        <taxon>Tracheophyta</taxon>
        <taxon>Spermatophyta</taxon>
        <taxon>Magnoliopsida</taxon>
        <taxon>eudicotyledons</taxon>
        <taxon>Gunneridae</taxon>
        <taxon>Pentapetalae</taxon>
        <taxon>asterids</taxon>
        <taxon>lamiids</taxon>
        <taxon>Solanales</taxon>
        <taxon>Solanaceae</taxon>
        <taxon>Solanoideae</taxon>
        <taxon>Solaneae</taxon>
        <taxon>Solanum</taxon>
    </lineage>
</organism>
<accession>A0ABQ7WDR3</accession>
<sequence>MVEEMDLFISDLLWLDGVAIGFELTGSLAKENREGEEGKGTSHWWSVVRRSLKLDWSGKMGNRGGILVRSFGAVSASLSSYIEREKMAGRVWLLSGAASDDYFTGKRRKDQRGFGGGLR</sequence>
<evidence type="ECO:0000313" key="1">
    <source>
        <dbReference type="EMBL" id="KAH0778882.1"/>
    </source>
</evidence>
<dbReference type="Proteomes" id="UP000826656">
    <property type="component" value="Unassembled WGS sequence"/>
</dbReference>
<comment type="caution">
    <text evidence="1">The sequence shown here is derived from an EMBL/GenBank/DDBJ whole genome shotgun (WGS) entry which is preliminary data.</text>
</comment>
<evidence type="ECO:0000313" key="2">
    <source>
        <dbReference type="Proteomes" id="UP000826656"/>
    </source>
</evidence>
<name>A0ABQ7WDR3_SOLTU</name>
<reference evidence="1 2" key="1">
    <citation type="journal article" date="2021" name="bioRxiv">
        <title>Chromosome-scale and haplotype-resolved genome assembly of a tetraploid potato cultivar.</title>
        <authorList>
            <person name="Sun H."/>
            <person name="Jiao W.-B."/>
            <person name="Krause K."/>
            <person name="Campoy J.A."/>
            <person name="Goel M."/>
            <person name="Folz-Donahue K."/>
            <person name="Kukat C."/>
            <person name="Huettel B."/>
            <person name="Schneeberger K."/>
        </authorList>
    </citation>
    <scope>NUCLEOTIDE SEQUENCE [LARGE SCALE GENOMIC DNA]</scope>
    <source>
        <strain evidence="1">SolTubOtavaFocal</strain>
        <tissue evidence="1">Leaves</tissue>
    </source>
</reference>
<protein>
    <submittedName>
        <fullName evidence="1">Uncharacterized protein</fullName>
    </submittedName>
</protein>
<gene>
    <name evidence="1" type="ORF">KY290_005309</name>
</gene>
<proteinExistence type="predicted"/>